<proteinExistence type="predicted"/>
<evidence type="ECO:0000313" key="2">
    <source>
        <dbReference type="Proteomes" id="UP000217258"/>
    </source>
</evidence>
<gene>
    <name evidence="1" type="ORF">PISS_a0230</name>
</gene>
<keyword evidence="2" id="KW-1185">Reference proteome</keyword>
<protein>
    <submittedName>
        <fullName evidence="1">Uncharacterized protein</fullName>
    </submittedName>
</protein>
<dbReference type="EMBL" id="CP011030">
    <property type="protein sequence ID" value="ATC89296.1"/>
    <property type="molecule type" value="Genomic_DNA"/>
</dbReference>
<dbReference type="Proteomes" id="UP000217258">
    <property type="component" value="Chromosome I"/>
</dbReference>
<organism evidence="1 2">
    <name type="scientific">Pseudoalteromonas issachenkonii</name>
    <dbReference type="NCBI Taxonomy" id="152297"/>
    <lineage>
        <taxon>Bacteria</taxon>
        <taxon>Pseudomonadati</taxon>
        <taxon>Pseudomonadota</taxon>
        <taxon>Gammaproteobacteria</taxon>
        <taxon>Alteromonadales</taxon>
        <taxon>Pseudoalteromonadaceae</taxon>
        <taxon>Pseudoalteromonas</taxon>
    </lineage>
</organism>
<evidence type="ECO:0000313" key="1">
    <source>
        <dbReference type="EMBL" id="ATC89296.1"/>
    </source>
</evidence>
<name>A0ABM6MZA9_9GAMM</name>
<sequence>MKQCLKAAQLVQEYAAKCVNNQHDWCERRDIQSEKLFSSQCVLGID</sequence>
<accession>A0ABM6MZA9</accession>
<reference evidence="1 2" key="1">
    <citation type="submission" date="2015-06" db="EMBL/GenBank/DDBJ databases">
        <authorList>
            <person name="Xie B.-B."/>
            <person name="Rong J.-C."/>
            <person name="Qin Q.-L."/>
            <person name="Zhang Y.-Z."/>
        </authorList>
    </citation>
    <scope>NUCLEOTIDE SEQUENCE [LARGE SCALE GENOMIC DNA]</scope>
    <source>
        <strain evidence="1 2">KMM 3549</strain>
    </source>
</reference>